<gene>
    <name evidence="1" type="ORF">OVA965_LOCUS34411</name>
    <name evidence="2" type="ORF">TMI583_LOCUS35333</name>
</gene>
<sequence length="19" mass="2372">MRRTYLRTCSLDPLWPVTY</sequence>
<evidence type="ECO:0000313" key="2">
    <source>
        <dbReference type="EMBL" id="CAF4236764.1"/>
    </source>
</evidence>
<dbReference type="Proteomes" id="UP000682733">
    <property type="component" value="Unassembled WGS sequence"/>
</dbReference>
<dbReference type="AlphaFoldDB" id="A0A8S2FE11"/>
<accession>A0A8S2FE11</accession>
<dbReference type="Proteomes" id="UP000677228">
    <property type="component" value="Unassembled WGS sequence"/>
</dbReference>
<dbReference type="EMBL" id="CAJOBA010050665">
    <property type="protein sequence ID" value="CAF4236764.1"/>
    <property type="molecule type" value="Genomic_DNA"/>
</dbReference>
<dbReference type="EMBL" id="CAJNOK010028859">
    <property type="protein sequence ID" value="CAF1440293.1"/>
    <property type="molecule type" value="Genomic_DNA"/>
</dbReference>
<name>A0A8S2FE11_9BILA</name>
<organism evidence="1 3">
    <name type="scientific">Didymodactylos carnosus</name>
    <dbReference type="NCBI Taxonomy" id="1234261"/>
    <lineage>
        <taxon>Eukaryota</taxon>
        <taxon>Metazoa</taxon>
        <taxon>Spiralia</taxon>
        <taxon>Gnathifera</taxon>
        <taxon>Rotifera</taxon>
        <taxon>Eurotatoria</taxon>
        <taxon>Bdelloidea</taxon>
        <taxon>Philodinida</taxon>
        <taxon>Philodinidae</taxon>
        <taxon>Didymodactylos</taxon>
    </lineage>
</organism>
<feature type="non-terminal residue" evidence="1">
    <location>
        <position position="19"/>
    </location>
</feature>
<reference evidence="1" key="1">
    <citation type="submission" date="2021-02" db="EMBL/GenBank/DDBJ databases">
        <authorList>
            <person name="Nowell W R."/>
        </authorList>
    </citation>
    <scope>NUCLEOTIDE SEQUENCE</scope>
</reference>
<evidence type="ECO:0000313" key="1">
    <source>
        <dbReference type="EMBL" id="CAF1440293.1"/>
    </source>
</evidence>
<proteinExistence type="predicted"/>
<protein>
    <submittedName>
        <fullName evidence="1">Uncharacterized protein</fullName>
    </submittedName>
</protein>
<evidence type="ECO:0000313" key="3">
    <source>
        <dbReference type="Proteomes" id="UP000677228"/>
    </source>
</evidence>
<comment type="caution">
    <text evidence="1">The sequence shown here is derived from an EMBL/GenBank/DDBJ whole genome shotgun (WGS) entry which is preliminary data.</text>
</comment>